<gene>
    <name evidence="2" type="ORF">H2C83_05455</name>
</gene>
<dbReference type="AlphaFoldDB" id="A0A7W2AQA4"/>
<feature type="transmembrane region" description="Helical" evidence="1">
    <location>
        <begin position="151"/>
        <end position="171"/>
    </location>
</feature>
<keyword evidence="1" id="KW-1133">Transmembrane helix</keyword>
<dbReference type="RefSeq" id="WP_181738613.1">
    <property type="nucleotide sequence ID" value="NZ_JACEOL010000018.1"/>
</dbReference>
<accession>A0A7W2AQA4</accession>
<organism evidence="2 3">
    <name type="scientific">Thermoactinomyces mirandus</name>
    <dbReference type="NCBI Taxonomy" id="2756294"/>
    <lineage>
        <taxon>Bacteria</taxon>
        <taxon>Bacillati</taxon>
        <taxon>Bacillota</taxon>
        <taxon>Bacilli</taxon>
        <taxon>Bacillales</taxon>
        <taxon>Thermoactinomycetaceae</taxon>
        <taxon>Thermoactinomyces</taxon>
    </lineage>
</organism>
<comment type="caution">
    <text evidence="2">The sequence shown here is derived from an EMBL/GenBank/DDBJ whole genome shotgun (WGS) entry which is preliminary data.</text>
</comment>
<protein>
    <submittedName>
        <fullName evidence="2">ABC transporter permease</fullName>
    </submittedName>
</protein>
<feature type="transmembrane region" description="Helical" evidence="1">
    <location>
        <begin position="224"/>
        <end position="252"/>
    </location>
</feature>
<dbReference type="PANTHER" id="PTHR37305:SF1">
    <property type="entry name" value="MEMBRANE PROTEIN"/>
    <property type="match status" value="1"/>
</dbReference>
<feature type="transmembrane region" description="Helical" evidence="1">
    <location>
        <begin position="183"/>
        <end position="204"/>
    </location>
</feature>
<keyword evidence="1" id="KW-0812">Transmembrane</keyword>
<feature type="transmembrane region" description="Helical" evidence="1">
    <location>
        <begin position="62"/>
        <end position="84"/>
    </location>
</feature>
<keyword evidence="3" id="KW-1185">Reference proteome</keyword>
<dbReference type="Pfam" id="PF12730">
    <property type="entry name" value="ABC2_membrane_4"/>
    <property type="match status" value="1"/>
</dbReference>
<evidence type="ECO:0000313" key="3">
    <source>
        <dbReference type="Proteomes" id="UP000538292"/>
    </source>
</evidence>
<evidence type="ECO:0000256" key="1">
    <source>
        <dbReference type="SAM" id="Phobius"/>
    </source>
</evidence>
<dbReference type="Proteomes" id="UP000538292">
    <property type="component" value="Unassembled WGS sequence"/>
</dbReference>
<evidence type="ECO:0000313" key="2">
    <source>
        <dbReference type="EMBL" id="MBA4601774.1"/>
    </source>
</evidence>
<dbReference type="EMBL" id="JACEOL010000018">
    <property type="protein sequence ID" value="MBA4601774.1"/>
    <property type="molecule type" value="Genomic_DNA"/>
</dbReference>
<proteinExistence type="predicted"/>
<feature type="transmembrane region" description="Helical" evidence="1">
    <location>
        <begin position="105"/>
        <end position="131"/>
    </location>
</feature>
<feature type="transmembrane region" description="Helical" evidence="1">
    <location>
        <begin position="21"/>
        <end position="42"/>
    </location>
</feature>
<dbReference type="PANTHER" id="PTHR37305">
    <property type="entry name" value="INTEGRAL MEMBRANE PROTEIN-RELATED"/>
    <property type="match status" value="1"/>
</dbReference>
<name>A0A7W2AQA4_9BACL</name>
<reference evidence="2 3" key="1">
    <citation type="submission" date="2020-07" db="EMBL/GenBank/DDBJ databases">
        <title>Thermoactinomyces phylogeny.</title>
        <authorList>
            <person name="Dunlap C."/>
        </authorList>
    </citation>
    <scope>NUCLEOTIDE SEQUENCE [LARGE SCALE GENOMIC DNA]</scope>
    <source>
        <strain evidence="2 3">AMNI-1</strain>
    </source>
</reference>
<keyword evidence="1" id="KW-0472">Membrane</keyword>
<sequence>MVSIYRLIQNESMKVIVRTRTFVFLISLLLFSFLMAFFRLYLERMGGAGEDVWGFLLFNSNLLFLVELFAVIIASDIVSSEFTWGTATLLCVRPVKRWKILLSKYVTVVLFTLVFVGILMVSSILFGMVFFGFPVQSDSSMPLLSRALGHYGIGIVEMLPMITLAFTISSISKSNSFSVGCSLFALFGGTFVVELLRMYGFQWAKYLLFANLDLEVYIYGGIPAFPGMTLSFSLINILVHFICFLWVSWWVFTKRDITMA</sequence>